<feature type="region of interest" description="Disordered" evidence="1">
    <location>
        <begin position="23"/>
        <end position="57"/>
    </location>
</feature>
<evidence type="ECO:0000313" key="2">
    <source>
        <dbReference type="EMBL" id="GBL98254.1"/>
    </source>
</evidence>
<dbReference type="Proteomes" id="UP000499080">
    <property type="component" value="Unassembled WGS sequence"/>
</dbReference>
<evidence type="ECO:0000313" key="3">
    <source>
        <dbReference type="Proteomes" id="UP000499080"/>
    </source>
</evidence>
<sequence>MRSPAQYGSIDYIVGVPTRSRGSFCENKGQPMRSPAQYGSIDSEAGPSPKNPRREVTPDSALITKVIMEGGFPFQTIISTSLYSHLVVFLTSRRVS</sequence>
<evidence type="ECO:0000256" key="1">
    <source>
        <dbReference type="SAM" id="MobiDB-lite"/>
    </source>
</evidence>
<proteinExistence type="predicted"/>
<name>A0A4Y2C4J9_ARAVE</name>
<accession>A0A4Y2C4J9</accession>
<gene>
    <name evidence="2" type="ORF">AVEN_174059_1</name>
</gene>
<dbReference type="AlphaFoldDB" id="A0A4Y2C4J9"/>
<dbReference type="EMBL" id="BGPR01000138">
    <property type="protein sequence ID" value="GBL98254.1"/>
    <property type="molecule type" value="Genomic_DNA"/>
</dbReference>
<reference evidence="2 3" key="1">
    <citation type="journal article" date="2019" name="Sci. Rep.">
        <title>Orb-weaving spider Araneus ventricosus genome elucidates the spidroin gene catalogue.</title>
        <authorList>
            <person name="Kono N."/>
            <person name="Nakamura H."/>
            <person name="Ohtoshi R."/>
            <person name="Moran D.A.P."/>
            <person name="Shinohara A."/>
            <person name="Yoshida Y."/>
            <person name="Fujiwara M."/>
            <person name="Mori M."/>
            <person name="Tomita M."/>
            <person name="Arakawa K."/>
        </authorList>
    </citation>
    <scope>NUCLEOTIDE SEQUENCE [LARGE SCALE GENOMIC DNA]</scope>
</reference>
<protein>
    <submittedName>
        <fullName evidence="2">Uncharacterized protein</fullName>
    </submittedName>
</protein>
<comment type="caution">
    <text evidence="2">The sequence shown here is derived from an EMBL/GenBank/DDBJ whole genome shotgun (WGS) entry which is preliminary data.</text>
</comment>
<organism evidence="2 3">
    <name type="scientific">Araneus ventricosus</name>
    <name type="common">Orbweaver spider</name>
    <name type="synonym">Epeira ventricosa</name>
    <dbReference type="NCBI Taxonomy" id="182803"/>
    <lineage>
        <taxon>Eukaryota</taxon>
        <taxon>Metazoa</taxon>
        <taxon>Ecdysozoa</taxon>
        <taxon>Arthropoda</taxon>
        <taxon>Chelicerata</taxon>
        <taxon>Arachnida</taxon>
        <taxon>Araneae</taxon>
        <taxon>Araneomorphae</taxon>
        <taxon>Entelegynae</taxon>
        <taxon>Araneoidea</taxon>
        <taxon>Araneidae</taxon>
        <taxon>Araneus</taxon>
    </lineage>
</organism>
<keyword evidence="3" id="KW-1185">Reference proteome</keyword>